<dbReference type="CDD" id="cd06587">
    <property type="entry name" value="VOC"/>
    <property type="match status" value="1"/>
</dbReference>
<organism evidence="1 2">
    <name type="scientific">[Bacillus] enclensis</name>
    <dbReference type="NCBI Taxonomy" id="1402860"/>
    <lineage>
        <taxon>Bacteria</taxon>
        <taxon>Bacillati</taxon>
        <taxon>Bacillota</taxon>
        <taxon>Bacilli</taxon>
        <taxon>Bacillales</taxon>
        <taxon>Bacillaceae</taxon>
        <taxon>Rossellomorea</taxon>
    </lineage>
</organism>
<dbReference type="SUPFAM" id="SSF54593">
    <property type="entry name" value="Glyoxalase/Bleomycin resistance protein/Dihydroxybiphenyl dioxygenase"/>
    <property type="match status" value="1"/>
</dbReference>
<accession>A0A1C4BR73</accession>
<sequence>MLMIYEMTIQVRVPNMREGQNWYEKLLNRGPDFVPHEGFAEWELIPGCWLQVAEGEPSLKSGPLRLGVADIETEKARLIHLLNVEDFIIHSRKEVPVKWATFEDPWGNGIGLFQYHDQQEIQKRIIPILGRHIQ</sequence>
<proteinExistence type="predicted"/>
<evidence type="ECO:0000313" key="1">
    <source>
        <dbReference type="EMBL" id="SCC09441.1"/>
    </source>
</evidence>
<evidence type="ECO:0000313" key="2">
    <source>
        <dbReference type="Proteomes" id="UP000181997"/>
    </source>
</evidence>
<dbReference type="Gene3D" id="3.10.180.10">
    <property type="entry name" value="2,3-Dihydroxybiphenyl 1,2-Dioxygenase, domain 1"/>
    <property type="match status" value="1"/>
</dbReference>
<dbReference type="Proteomes" id="UP000181997">
    <property type="component" value="Unassembled WGS sequence"/>
</dbReference>
<name>A0A1C4BR73_9BACI</name>
<keyword evidence="2" id="KW-1185">Reference proteome</keyword>
<reference evidence="2" key="1">
    <citation type="submission" date="2016-08" db="EMBL/GenBank/DDBJ databases">
        <authorList>
            <person name="Varghese N."/>
            <person name="Submissions Spin"/>
        </authorList>
    </citation>
    <scope>NUCLEOTIDE SEQUENCE [LARGE SCALE GENOMIC DNA]</scope>
    <source>
        <strain evidence="2">SGD-1123</strain>
    </source>
</reference>
<gene>
    <name evidence="1" type="ORF">GA0061094_2446</name>
</gene>
<dbReference type="EMBL" id="FMAU01000002">
    <property type="protein sequence ID" value="SCC09441.1"/>
    <property type="molecule type" value="Genomic_DNA"/>
</dbReference>
<protein>
    <recommendedName>
        <fullName evidence="3">VOC domain-containing protein</fullName>
    </recommendedName>
</protein>
<evidence type="ECO:0008006" key="3">
    <source>
        <dbReference type="Google" id="ProtNLM"/>
    </source>
</evidence>
<dbReference type="AlphaFoldDB" id="A0A1C4BR73"/>
<dbReference type="InterPro" id="IPR029068">
    <property type="entry name" value="Glyas_Bleomycin-R_OHBP_Dase"/>
</dbReference>